<protein>
    <submittedName>
        <fullName evidence="1">RinA family phage transcriptional activator</fullName>
    </submittedName>
</protein>
<dbReference type="Gene3D" id="1.20.140.160">
    <property type="match status" value="1"/>
</dbReference>
<dbReference type="SUPFAM" id="SSF88659">
    <property type="entry name" value="Sigma3 and sigma4 domains of RNA polymerase sigma factors"/>
    <property type="match status" value="1"/>
</dbReference>
<reference evidence="1 2" key="1">
    <citation type="submission" date="2021-03" db="EMBL/GenBank/DDBJ databases">
        <title>Genomic Encyclopedia of Type Strains, Phase IV (KMG-IV): sequencing the most valuable type-strain genomes for metagenomic binning, comparative biology and taxonomic classification.</title>
        <authorList>
            <person name="Goeker M."/>
        </authorList>
    </citation>
    <scope>NUCLEOTIDE SEQUENCE [LARGE SCALE GENOMIC DNA]</scope>
    <source>
        <strain evidence="1 2">DSM 27512</strain>
    </source>
</reference>
<dbReference type="RefSeq" id="WP_209660484.1">
    <property type="nucleotide sequence ID" value="NZ_JAGGLI010000011.1"/>
</dbReference>
<evidence type="ECO:0000313" key="1">
    <source>
        <dbReference type="EMBL" id="MBP2027422.1"/>
    </source>
</evidence>
<evidence type="ECO:0000313" key="2">
    <source>
        <dbReference type="Proteomes" id="UP001314903"/>
    </source>
</evidence>
<dbReference type="NCBIfam" id="TIGR01636">
    <property type="entry name" value="phage_rinA"/>
    <property type="match status" value="1"/>
</dbReference>
<keyword evidence="2" id="KW-1185">Reference proteome</keyword>
<sequence length="152" mass="18096">MKKETIKKILLDYPYTKKEKEKLNNDLKDLLGSKYETSVTAQLTEAISGNRSISNKTEQAVIKISEIYDHKANLIKNKINILLKNQYLIEESLERLEHDQKKIIELRYFQRYKWEIISKKLKYSISNCYKLHDKALNKLSIEFERGGKNWKQ</sequence>
<dbReference type="Proteomes" id="UP001314903">
    <property type="component" value="Unassembled WGS sequence"/>
</dbReference>
<comment type="caution">
    <text evidence="1">The sequence shown here is derived from an EMBL/GenBank/DDBJ whole genome shotgun (WGS) entry which is preliminary data.</text>
</comment>
<accession>A0ABS4KI14</accession>
<proteinExistence type="predicted"/>
<dbReference type="EMBL" id="JAGGLI010000011">
    <property type="protein sequence ID" value="MBP2027422.1"/>
    <property type="molecule type" value="Genomic_DNA"/>
</dbReference>
<name>A0ABS4KI14_9FIRM</name>
<gene>
    <name evidence="1" type="ORF">J2Z35_001216</name>
</gene>
<organism evidence="1 2">
    <name type="scientific">Acetoanaerobium pronyense</name>
    <dbReference type="NCBI Taxonomy" id="1482736"/>
    <lineage>
        <taxon>Bacteria</taxon>
        <taxon>Bacillati</taxon>
        <taxon>Bacillota</taxon>
        <taxon>Clostridia</taxon>
        <taxon>Peptostreptococcales</taxon>
        <taxon>Filifactoraceae</taxon>
        <taxon>Acetoanaerobium</taxon>
    </lineage>
</organism>
<dbReference type="InterPro" id="IPR013324">
    <property type="entry name" value="RNA_pol_sigma_r3/r4-like"/>
</dbReference>
<dbReference type="InterPro" id="IPR006523">
    <property type="entry name" value="RinA"/>
</dbReference>